<dbReference type="EMBL" id="BTRK01000003">
    <property type="protein sequence ID" value="GMR40794.1"/>
    <property type="molecule type" value="Genomic_DNA"/>
</dbReference>
<proteinExistence type="predicted"/>
<dbReference type="Proteomes" id="UP001328107">
    <property type="component" value="Unassembled WGS sequence"/>
</dbReference>
<comment type="caution">
    <text evidence="1">The sequence shown here is derived from an EMBL/GenBank/DDBJ whole genome shotgun (WGS) entry which is preliminary data.</text>
</comment>
<evidence type="ECO:0000313" key="2">
    <source>
        <dbReference type="Proteomes" id="UP001328107"/>
    </source>
</evidence>
<keyword evidence="2" id="KW-1185">Reference proteome</keyword>
<feature type="non-terminal residue" evidence="1">
    <location>
        <position position="183"/>
    </location>
</feature>
<organism evidence="1 2">
    <name type="scientific">Pristionchus mayeri</name>
    <dbReference type="NCBI Taxonomy" id="1317129"/>
    <lineage>
        <taxon>Eukaryota</taxon>
        <taxon>Metazoa</taxon>
        <taxon>Ecdysozoa</taxon>
        <taxon>Nematoda</taxon>
        <taxon>Chromadorea</taxon>
        <taxon>Rhabditida</taxon>
        <taxon>Rhabditina</taxon>
        <taxon>Diplogasteromorpha</taxon>
        <taxon>Diplogasteroidea</taxon>
        <taxon>Neodiplogasteridae</taxon>
        <taxon>Pristionchus</taxon>
    </lineage>
</organism>
<sequence>KHNNKNNNNSQLKLLADRFPVQMRKILEDLVADVDDCVGKERSDALNSLKDCASASPESIVKLLLNPPAHQSDQRKVSIEVLLDAVDPRDGDDAVAAASILLLLLQPPVSMQDCRRIRRKWMTVERTRRLLKSALHHTDALPKKRTILVETLKKYGSKSAFLDAGGMQALLRYLDKNTNEKGS</sequence>
<evidence type="ECO:0000313" key="1">
    <source>
        <dbReference type="EMBL" id="GMR40794.1"/>
    </source>
</evidence>
<gene>
    <name evidence="1" type="ORF">PMAYCL1PPCAC_10989</name>
</gene>
<accession>A0AAN4ZJ44</accession>
<protein>
    <submittedName>
        <fullName evidence="1">Uncharacterized protein</fullName>
    </submittedName>
</protein>
<name>A0AAN4ZJ44_9BILA</name>
<reference evidence="2" key="1">
    <citation type="submission" date="2022-10" db="EMBL/GenBank/DDBJ databases">
        <title>Genome assembly of Pristionchus species.</title>
        <authorList>
            <person name="Yoshida K."/>
            <person name="Sommer R.J."/>
        </authorList>
    </citation>
    <scope>NUCLEOTIDE SEQUENCE [LARGE SCALE GENOMIC DNA]</scope>
    <source>
        <strain evidence="2">RS5460</strain>
    </source>
</reference>
<feature type="non-terminal residue" evidence="1">
    <location>
        <position position="1"/>
    </location>
</feature>
<dbReference type="AlphaFoldDB" id="A0AAN4ZJ44"/>